<keyword evidence="3" id="KW-1185">Reference proteome</keyword>
<dbReference type="EMBL" id="JAIWYP010000005">
    <property type="protein sequence ID" value="KAH3820876.1"/>
    <property type="molecule type" value="Genomic_DNA"/>
</dbReference>
<feature type="compositionally biased region" description="Basic and acidic residues" evidence="1">
    <location>
        <begin position="1"/>
        <end position="13"/>
    </location>
</feature>
<name>A0A9D4GNX0_DREPO</name>
<protein>
    <submittedName>
        <fullName evidence="2">Uncharacterized protein</fullName>
    </submittedName>
</protein>
<evidence type="ECO:0000256" key="1">
    <source>
        <dbReference type="SAM" id="MobiDB-lite"/>
    </source>
</evidence>
<comment type="caution">
    <text evidence="2">The sequence shown here is derived from an EMBL/GenBank/DDBJ whole genome shotgun (WGS) entry which is preliminary data.</text>
</comment>
<reference evidence="2" key="2">
    <citation type="submission" date="2020-11" db="EMBL/GenBank/DDBJ databases">
        <authorList>
            <person name="McCartney M.A."/>
            <person name="Auch B."/>
            <person name="Kono T."/>
            <person name="Mallez S."/>
            <person name="Becker A."/>
            <person name="Gohl D.M."/>
            <person name="Silverstein K.A.T."/>
            <person name="Koren S."/>
            <person name="Bechman K.B."/>
            <person name="Herman A."/>
            <person name="Abrahante J.E."/>
            <person name="Garbe J."/>
        </authorList>
    </citation>
    <scope>NUCLEOTIDE SEQUENCE</scope>
    <source>
        <strain evidence="2">Duluth1</strain>
        <tissue evidence="2">Whole animal</tissue>
    </source>
</reference>
<evidence type="ECO:0000313" key="2">
    <source>
        <dbReference type="EMBL" id="KAH3820876.1"/>
    </source>
</evidence>
<feature type="region of interest" description="Disordered" evidence="1">
    <location>
        <begin position="1"/>
        <end position="26"/>
    </location>
</feature>
<accession>A0A9D4GNX0</accession>
<organism evidence="2 3">
    <name type="scientific">Dreissena polymorpha</name>
    <name type="common">Zebra mussel</name>
    <name type="synonym">Mytilus polymorpha</name>
    <dbReference type="NCBI Taxonomy" id="45954"/>
    <lineage>
        <taxon>Eukaryota</taxon>
        <taxon>Metazoa</taxon>
        <taxon>Spiralia</taxon>
        <taxon>Lophotrochozoa</taxon>
        <taxon>Mollusca</taxon>
        <taxon>Bivalvia</taxon>
        <taxon>Autobranchia</taxon>
        <taxon>Heteroconchia</taxon>
        <taxon>Euheterodonta</taxon>
        <taxon>Imparidentia</taxon>
        <taxon>Neoheterodontei</taxon>
        <taxon>Myida</taxon>
        <taxon>Dreissenoidea</taxon>
        <taxon>Dreissenidae</taxon>
        <taxon>Dreissena</taxon>
    </lineage>
</organism>
<gene>
    <name evidence="2" type="ORF">DPMN_122625</name>
</gene>
<dbReference type="Proteomes" id="UP000828390">
    <property type="component" value="Unassembled WGS sequence"/>
</dbReference>
<evidence type="ECO:0000313" key="3">
    <source>
        <dbReference type="Proteomes" id="UP000828390"/>
    </source>
</evidence>
<dbReference type="AlphaFoldDB" id="A0A9D4GNX0"/>
<proteinExistence type="predicted"/>
<reference evidence="2" key="1">
    <citation type="journal article" date="2019" name="bioRxiv">
        <title>The Genome of the Zebra Mussel, Dreissena polymorpha: A Resource for Invasive Species Research.</title>
        <authorList>
            <person name="McCartney M.A."/>
            <person name="Auch B."/>
            <person name="Kono T."/>
            <person name="Mallez S."/>
            <person name="Zhang Y."/>
            <person name="Obille A."/>
            <person name="Becker A."/>
            <person name="Abrahante J.E."/>
            <person name="Garbe J."/>
            <person name="Badalamenti J.P."/>
            <person name="Herman A."/>
            <person name="Mangelson H."/>
            <person name="Liachko I."/>
            <person name="Sullivan S."/>
            <person name="Sone E.D."/>
            <person name="Koren S."/>
            <person name="Silverstein K.A.T."/>
            <person name="Beckman K.B."/>
            <person name="Gohl D.M."/>
        </authorList>
    </citation>
    <scope>NUCLEOTIDE SEQUENCE</scope>
    <source>
        <strain evidence="2">Duluth1</strain>
        <tissue evidence="2">Whole animal</tissue>
    </source>
</reference>
<sequence>MSDDSTKKSKKEGAGSSCMDEADMGYGGPKELTSEWWAEFVREEDKYKLELSGKLKLLFEILKMCEDIGDKVALKRSKRGSLAL</sequence>